<dbReference type="SMART" id="SM00960">
    <property type="entry name" value="Robl_LC7"/>
    <property type="match status" value="1"/>
</dbReference>
<sequence>MTAPAGDVDWLLSDFSSGTPGVRHVLVVSADGLRLAVSRGVGPELADQLCAATSGLVSLARGTAALLEAAPVTQTIVEMAGGYLFATSISLGSTLAVFTDRSADMGLVGYEMTMLAARVGHALTPSARVRVEG</sequence>
<protein>
    <submittedName>
        <fullName evidence="2">Roadblock/LC7 domain-containing protein</fullName>
    </submittedName>
</protein>
<name>A0ABV9YM50_9PSEU</name>
<dbReference type="Gene3D" id="3.30.450.30">
    <property type="entry name" value="Dynein light chain 2a, cytoplasmic"/>
    <property type="match status" value="1"/>
</dbReference>
<dbReference type="EMBL" id="JBHSIV010000011">
    <property type="protein sequence ID" value="MFC5063073.1"/>
    <property type="molecule type" value="Genomic_DNA"/>
</dbReference>
<comment type="caution">
    <text evidence="2">The sequence shown here is derived from an EMBL/GenBank/DDBJ whole genome shotgun (WGS) entry which is preliminary data.</text>
</comment>
<dbReference type="SUPFAM" id="SSF103196">
    <property type="entry name" value="Roadblock/LC7 domain"/>
    <property type="match status" value="1"/>
</dbReference>
<evidence type="ECO:0000313" key="2">
    <source>
        <dbReference type="EMBL" id="MFC5063073.1"/>
    </source>
</evidence>
<dbReference type="PANTHER" id="PTHR36222">
    <property type="entry name" value="SERINE PROTEASE INHIBITOR RV3364C"/>
    <property type="match status" value="1"/>
</dbReference>
<reference evidence="3" key="1">
    <citation type="journal article" date="2019" name="Int. J. Syst. Evol. Microbiol.">
        <title>The Global Catalogue of Microorganisms (GCM) 10K type strain sequencing project: providing services to taxonomists for standard genome sequencing and annotation.</title>
        <authorList>
            <consortium name="The Broad Institute Genomics Platform"/>
            <consortium name="The Broad Institute Genome Sequencing Center for Infectious Disease"/>
            <person name="Wu L."/>
            <person name="Ma J."/>
        </authorList>
    </citation>
    <scope>NUCLEOTIDE SEQUENCE [LARGE SCALE GENOMIC DNA]</scope>
    <source>
        <strain evidence="3">CGMCC 4.7093</strain>
    </source>
</reference>
<accession>A0ABV9YM50</accession>
<dbReference type="Proteomes" id="UP001595947">
    <property type="component" value="Unassembled WGS sequence"/>
</dbReference>
<feature type="domain" description="Roadblock/LAMTOR2" evidence="1">
    <location>
        <begin position="9"/>
        <end position="99"/>
    </location>
</feature>
<dbReference type="PANTHER" id="PTHR36222:SF1">
    <property type="entry name" value="SERINE PROTEASE INHIBITOR RV3364C"/>
    <property type="match status" value="1"/>
</dbReference>
<organism evidence="2 3">
    <name type="scientific">Actinomycetospora atypica</name>
    <dbReference type="NCBI Taxonomy" id="1290095"/>
    <lineage>
        <taxon>Bacteria</taxon>
        <taxon>Bacillati</taxon>
        <taxon>Actinomycetota</taxon>
        <taxon>Actinomycetes</taxon>
        <taxon>Pseudonocardiales</taxon>
        <taxon>Pseudonocardiaceae</taxon>
        <taxon>Actinomycetospora</taxon>
    </lineage>
</organism>
<evidence type="ECO:0000259" key="1">
    <source>
        <dbReference type="SMART" id="SM00960"/>
    </source>
</evidence>
<dbReference type="Pfam" id="PF03259">
    <property type="entry name" value="Robl_LC7"/>
    <property type="match status" value="1"/>
</dbReference>
<gene>
    <name evidence="2" type="ORF">ACFPBZ_12720</name>
</gene>
<keyword evidence="3" id="KW-1185">Reference proteome</keyword>
<proteinExistence type="predicted"/>
<evidence type="ECO:0000313" key="3">
    <source>
        <dbReference type="Proteomes" id="UP001595947"/>
    </source>
</evidence>
<dbReference type="InterPro" id="IPR053141">
    <property type="entry name" value="Mycobact_SerProt_Inhib_Rv3364c"/>
</dbReference>
<dbReference type="InterPro" id="IPR004942">
    <property type="entry name" value="Roadblock/LAMTOR2_dom"/>
</dbReference>
<dbReference type="RefSeq" id="WP_378036417.1">
    <property type="nucleotide sequence ID" value="NZ_JBHSIV010000011.1"/>
</dbReference>